<dbReference type="EMBL" id="JAYMYY010000009">
    <property type="protein sequence ID" value="MEO3992293.1"/>
    <property type="molecule type" value="Genomic_DNA"/>
</dbReference>
<dbReference type="SUPFAM" id="SSF49354">
    <property type="entry name" value="PapD-like"/>
    <property type="match status" value="1"/>
</dbReference>
<keyword evidence="5" id="KW-0143">Chaperone</keyword>
<evidence type="ECO:0000313" key="9">
    <source>
        <dbReference type="EMBL" id="MEO3992293.1"/>
    </source>
</evidence>
<reference evidence="9 10" key="1">
    <citation type="submission" date="2024-01" db="EMBL/GenBank/DDBJ databases">
        <title>Pseudocitrobacter sp. Endophytic strain Cyp-38L.</title>
        <authorList>
            <person name="Amer M.A."/>
            <person name="Hamed S.M."/>
        </authorList>
    </citation>
    <scope>NUCLEOTIDE SEQUENCE [LARGE SCALE GENOMIC DNA]</scope>
    <source>
        <strain evidence="9 10">Cyp38S</strain>
    </source>
</reference>
<evidence type="ECO:0000256" key="6">
    <source>
        <dbReference type="SAM" id="SignalP"/>
    </source>
</evidence>
<dbReference type="InterPro" id="IPR013783">
    <property type="entry name" value="Ig-like_fold"/>
</dbReference>
<keyword evidence="10" id="KW-1185">Reference proteome</keyword>
<dbReference type="InterPro" id="IPR016147">
    <property type="entry name" value="Pili_assmbl_chaperone_N"/>
</dbReference>
<evidence type="ECO:0000259" key="8">
    <source>
        <dbReference type="Pfam" id="PF02753"/>
    </source>
</evidence>
<evidence type="ECO:0000256" key="2">
    <source>
        <dbReference type="ARBA" id="ARBA00007399"/>
    </source>
</evidence>
<dbReference type="InterPro" id="IPR016148">
    <property type="entry name" value="Pili_assmbl_chaperone_C"/>
</dbReference>
<evidence type="ECO:0000256" key="5">
    <source>
        <dbReference type="ARBA" id="ARBA00023186"/>
    </source>
</evidence>
<feature type="signal peptide" evidence="6">
    <location>
        <begin position="1"/>
        <end position="18"/>
    </location>
</feature>
<feature type="chain" id="PRO_5045806704" evidence="6">
    <location>
        <begin position="19"/>
        <end position="234"/>
    </location>
</feature>
<dbReference type="InterPro" id="IPR008962">
    <property type="entry name" value="PapD-like_sf"/>
</dbReference>
<dbReference type="PRINTS" id="PR00969">
    <property type="entry name" value="CHAPERONPILI"/>
</dbReference>
<comment type="caution">
    <text evidence="9">The sequence shown here is derived from an EMBL/GenBank/DDBJ whole genome shotgun (WGS) entry which is preliminary data.</text>
</comment>
<dbReference type="RefSeq" id="WP_347796513.1">
    <property type="nucleotide sequence ID" value="NZ_JAYMYY010000009.1"/>
</dbReference>
<dbReference type="InterPro" id="IPR036316">
    <property type="entry name" value="Pili_assmbl_chap_C_dom_sf"/>
</dbReference>
<dbReference type="Pfam" id="PF00345">
    <property type="entry name" value="PapD_N"/>
    <property type="match status" value="1"/>
</dbReference>
<dbReference type="Proteomes" id="UP001444146">
    <property type="component" value="Unassembled WGS sequence"/>
</dbReference>
<dbReference type="Gene3D" id="2.60.40.10">
    <property type="entry name" value="Immunoglobulins"/>
    <property type="match status" value="2"/>
</dbReference>
<keyword evidence="4" id="KW-0574">Periplasm</keyword>
<name>A0ABV0HPJ2_9ENTR</name>
<proteinExistence type="inferred from homology"/>
<dbReference type="InterPro" id="IPR001829">
    <property type="entry name" value="Pili_assmbl_chaperone_bac"/>
</dbReference>
<dbReference type="PANTHER" id="PTHR30251">
    <property type="entry name" value="PILUS ASSEMBLY CHAPERONE"/>
    <property type="match status" value="1"/>
</dbReference>
<comment type="subcellular location">
    <subcellularLocation>
        <location evidence="1">Periplasm</location>
    </subcellularLocation>
</comment>
<dbReference type="PANTHER" id="PTHR30251:SF2">
    <property type="entry name" value="FIMBRIAL CHAPERONE YADV-RELATED"/>
    <property type="match status" value="1"/>
</dbReference>
<organism evidence="9 10">
    <name type="scientific">Pseudocitrobacter cyperus</name>
    <dbReference type="NCBI Taxonomy" id="3112843"/>
    <lineage>
        <taxon>Bacteria</taxon>
        <taxon>Pseudomonadati</taxon>
        <taxon>Pseudomonadota</taxon>
        <taxon>Gammaproteobacteria</taxon>
        <taxon>Enterobacterales</taxon>
        <taxon>Enterobacteriaceae</taxon>
        <taxon>Pseudocitrobacter</taxon>
    </lineage>
</organism>
<keyword evidence="3 6" id="KW-0732">Signal</keyword>
<dbReference type="SUPFAM" id="SSF49584">
    <property type="entry name" value="Periplasmic chaperone C-domain"/>
    <property type="match status" value="1"/>
</dbReference>
<dbReference type="InterPro" id="IPR050643">
    <property type="entry name" value="Periplasmic_pilus_chap"/>
</dbReference>
<evidence type="ECO:0000256" key="3">
    <source>
        <dbReference type="ARBA" id="ARBA00022729"/>
    </source>
</evidence>
<accession>A0ABV0HPJ2</accession>
<sequence length="234" mass="25176">MKLIAALSGLLLSLPVLADSIIVNGTRFIYKGNEKELTVQLSNTATRPSLAQVWLDNGDSTVTPDQITTPFQINPPISRIDAHGGQVIRIKLSAGNSLPQDKESLWWINVLDIPGTSKADKAPEGMGIFKMAVRSRFKLIYRPKPLSGRVAAIEKLTLQTAGTALTLTNPTPFYITVATISLGRGDPLNAEAVMIAPGSSATINVRQAIRSGEELTLEEINDYGALAKRVTRAS</sequence>
<protein>
    <submittedName>
        <fullName evidence="9">Molecular chaperone</fullName>
    </submittedName>
</protein>
<evidence type="ECO:0000313" key="10">
    <source>
        <dbReference type="Proteomes" id="UP001444146"/>
    </source>
</evidence>
<gene>
    <name evidence="9" type="ORF">VSR74_21080</name>
</gene>
<evidence type="ECO:0000259" key="7">
    <source>
        <dbReference type="Pfam" id="PF00345"/>
    </source>
</evidence>
<comment type="similarity">
    <text evidence="2">Belongs to the periplasmic pilus chaperone family.</text>
</comment>
<evidence type="ECO:0000256" key="4">
    <source>
        <dbReference type="ARBA" id="ARBA00022764"/>
    </source>
</evidence>
<evidence type="ECO:0000256" key="1">
    <source>
        <dbReference type="ARBA" id="ARBA00004418"/>
    </source>
</evidence>
<dbReference type="Pfam" id="PF02753">
    <property type="entry name" value="PapD_C"/>
    <property type="match status" value="1"/>
</dbReference>
<feature type="domain" description="Pili assembly chaperone N-terminal" evidence="7">
    <location>
        <begin position="21"/>
        <end position="146"/>
    </location>
</feature>
<feature type="domain" description="Pili assembly chaperone C-terminal" evidence="8">
    <location>
        <begin position="168"/>
        <end position="225"/>
    </location>
</feature>